<evidence type="ECO:0000313" key="7">
    <source>
        <dbReference type="Proteomes" id="UP000187013"/>
    </source>
</evidence>
<dbReference type="PANTHER" id="PTHR13475">
    <property type="entry name" value="NEUGRIN"/>
    <property type="match status" value="1"/>
</dbReference>
<name>A0A1Q3ABV4_ZYGRO</name>
<gene>
    <name evidence="6" type="ORF">ZYGR_0AI04440</name>
</gene>
<proteinExistence type="inferred from homology"/>
<dbReference type="GO" id="GO:0005739">
    <property type="term" value="C:mitochondrion"/>
    <property type="evidence" value="ECO:0007669"/>
    <property type="project" value="UniProtKB-SubCell"/>
</dbReference>
<comment type="similarity">
    <text evidence="3">Belongs to the RRG9 family.</text>
</comment>
<dbReference type="OrthoDB" id="5578174at2759"/>
<evidence type="ECO:0000313" key="6">
    <source>
        <dbReference type="EMBL" id="GAV53162.1"/>
    </source>
</evidence>
<feature type="region of interest" description="Disordered" evidence="5">
    <location>
        <begin position="188"/>
        <end position="228"/>
    </location>
</feature>
<evidence type="ECO:0000256" key="3">
    <source>
        <dbReference type="ARBA" id="ARBA00010895"/>
    </source>
</evidence>
<sequence>MIPFTSRKCYDRFPRMLFTCKVVIRRSFCQAHRGSLMAENRSKGAKNAIKAVHESSLTSKEQREKSKDNEVPGWKAQKMAISKKLKGQRWNPSKRLSREEMEGLRLIKSQFPHLNASQLGQQFKVSPDVVRRILASKWRPTEDEMGRLQERWKQRGERIKQIFGANQMQQKPLAVPKRIVINTLGSSPSVVATSRPGRNVTAKPSKKSKNKLHLLQQQQYEHDNGHSE</sequence>
<feature type="compositionally biased region" description="Basic and acidic residues" evidence="5">
    <location>
        <begin position="60"/>
        <end position="70"/>
    </location>
</feature>
<evidence type="ECO:0000256" key="5">
    <source>
        <dbReference type="SAM" id="MobiDB-lite"/>
    </source>
</evidence>
<dbReference type="InterPro" id="IPR010487">
    <property type="entry name" value="NGRN/Rrg9"/>
</dbReference>
<comment type="function">
    <text evidence="1">Required for respiratory activity and maintenance and expression of the mitochondrial genome.</text>
</comment>
<evidence type="ECO:0000256" key="2">
    <source>
        <dbReference type="ARBA" id="ARBA00004173"/>
    </source>
</evidence>
<dbReference type="AlphaFoldDB" id="A0A1Q3ABV4"/>
<accession>A0A1Q3ABV4</accession>
<dbReference type="Pfam" id="PF06413">
    <property type="entry name" value="Neugrin"/>
    <property type="match status" value="1"/>
</dbReference>
<dbReference type="PANTHER" id="PTHR13475:SF3">
    <property type="entry name" value="NEUGRIN"/>
    <property type="match status" value="1"/>
</dbReference>
<feature type="region of interest" description="Disordered" evidence="5">
    <location>
        <begin position="40"/>
        <end position="72"/>
    </location>
</feature>
<comment type="subcellular location">
    <subcellularLocation>
        <location evidence="2">Mitochondrion</location>
    </subcellularLocation>
</comment>
<dbReference type="GO" id="GO:0005634">
    <property type="term" value="C:nucleus"/>
    <property type="evidence" value="ECO:0007669"/>
    <property type="project" value="TreeGrafter"/>
</dbReference>
<dbReference type="EMBL" id="BDGX01000035">
    <property type="protein sequence ID" value="GAV53162.1"/>
    <property type="molecule type" value="Genomic_DNA"/>
</dbReference>
<comment type="caution">
    <text evidence="6">The sequence shown here is derived from an EMBL/GenBank/DDBJ whole genome shotgun (WGS) entry which is preliminary data.</text>
</comment>
<protein>
    <recommendedName>
        <fullName evidence="4">Required for respiratory growth protein 9, mitochondrial</fullName>
    </recommendedName>
</protein>
<evidence type="ECO:0000256" key="1">
    <source>
        <dbReference type="ARBA" id="ARBA00003548"/>
    </source>
</evidence>
<organism evidence="6 7">
    <name type="scientific">Zygosaccharomyces rouxii</name>
    <dbReference type="NCBI Taxonomy" id="4956"/>
    <lineage>
        <taxon>Eukaryota</taxon>
        <taxon>Fungi</taxon>
        <taxon>Dikarya</taxon>
        <taxon>Ascomycota</taxon>
        <taxon>Saccharomycotina</taxon>
        <taxon>Saccharomycetes</taxon>
        <taxon>Saccharomycetales</taxon>
        <taxon>Saccharomycetaceae</taxon>
        <taxon>Zygosaccharomyces</taxon>
    </lineage>
</organism>
<reference evidence="6 7" key="1">
    <citation type="submission" date="2016-08" db="EMBL/GenBank/DDBJ databases">
        <title>Draft genome sequence of allopolyploid Zygosaccharomyces rouxii.</title>
        <authorList>
            <person name="Watanabe J."/>
            <person name="Uehara K."/>
            <person name="Mogi Y."/>
            <person name="Tsukioka Y."/>
        </authorList>
    </citation>
    <scope>NUCLEOTIDE SEQUENCE [LARGE SCALE GENOMIC DNA]</scope>
    <source>
        <strain evidence="6 7">NBRC 110957</strain>
    </source>
</reference>
<evidence type="ECO:0000256" key="4">
    <source>
        <dbReference type="ARBA" id="ARBA00013566"/>
    </source>
</evidence>
<dbReference type="Proteomes" id="UP000187013">
    <property type="component" value="Unassembled WGS sequence"/>
</dbReference>